<evidence type="ECO:0000256" key="3">
    <source>
        <dbReference type="ARBA" id="ARBA00022475"/>
    </source>
</evidence>
<sequence>MDYFKQFRQTYMVNFWRPTPAVIALGVLAAYYFGITGTYWAVTGEFTRWGGHILQFFGVDISNWGYYKIMKMEGTSLTRIDGVMIIGMFAGCIAAAFWGNNVKLRMPASNIRIAQALIGGIIAGFGARLGMGCNLASLFTGIPQFSVHAWFFTIAMIVGVYLGTKVTMLPFFQSKIKLQKVSCSKELQKDETQINSFFKFGTFVFIAAIIWALYLIFFANSQKLGIAVLFGCAFGLLIAKAQICFTSAFRDIFTTGRNELAIAIVIGMAVSTIGVFSYIMIGTPAKIMWAGPNAILGGLLFGFGIVLAGGCECGWMYRAVEGQVHFWIVGIGNVIGATFLAFTWDSFSISLATSWPKINLLESFGSYGGLFMNYILLFLLFLLILKLERNYKQKLKNKGN</sequence>
<accession>A0A347UC65</accession>
<evidence type="ECO:0000313" key="10">
    <source>
        <dbReference type="EMBL" id="AXX96443.1"/>
    </source>
</evidence>
<proteinExistence type="inferred from homology"/>
<dbReference type="InterPro" id="IPR047732">
    <property type="entry name" value="YedE-like"/>
</dbReference>
<dbReference type="NCBIfam" id="NF033796">
    <property type="entry name" value="selen_YedE_FdhT"/>
    <property type="match status" value="1"/>
</dbReference>
<dbReference type="GO" id="GO:0005886">
    <property type="term" value="C:plasma membrane"/>
    <property type="evidence" value="ECO:0007669"/>
    <property type="project" value="UniProtKB-SubCell"/>
</dbReference>
<keyword evidence="7 9" id="KW-0472">Membrane</keyword>
<comment type="similarity">
    <text evidence="8">Belongs to the TsuA/YedE (TC 9.B.102) family.</text>
</comment>
<dbReference type="EMBL" id="NXIG01000001">
    <property type="protein sequence ID" value="RXI32898.1"/>
    <property type="molecule type" value="Genomic_DNA"/>
</dbReference>
<feature type="transmembrane region" description="Helical" evidence="9">
    <location>
        <begin position="197"/>
        <end position="218"/>
    </location>
</feature>
<dbReference type="PANTHER" id="PTHR30574">
    <property type="entry name" value="INNER MEMBRANE PROTEIN YEDE"/>
    <property type="match status" value="1"/>
</dbReference>
<dbReference type="Proteomes" id="UP000290588">
    <property type="component" value="Unassembled WGS sequence"/>
</dbReference>
<dbReference type="Pfam" id="PF04143">
    <property type="entry name" value="Sulf_transp"/>
    <property type="match status" value="2"/>
</dbReference>
<feature type="transmembrane region" description="Helical" evidence="9">
    <location>
        <begin position="224"/>
        <end position="248"/>
    </location>
</feature>
<feature type="transmembrane region" description="Helical" evidence="9">
    <location>
        <begin position="324"/>
        <end position="344"/>
    </location>
</feature>
<keyword evidence="3" id="KW-1003">Cell membrane</keyword>
<dbReference type="AlphaFoldDB" id="A0A347UC65"/>
<dbReference type="OrthoDB" id="9794165at2"/>
<dbReference type="InterPro" id="IPR007272">
    <property type="entry name" value="Sulf_transp_TsuA/YedE"/>
</dbReference>
<feature type="transmembrane region" description="Helical" evidence="9">
    <location>
        <begin position="260"/>
        <end position="281"/>
    </location>
</feature>
<reference evidence="11 13" key="1">
    <citation type="submission" date="2017-09" db="EMBL/GenBank/DDBJ databases">
        <title>Genomics of the genus Arcobacter.</title>
        <authorList>
            <person name="Perez-Cataluna A."/>
            <person name="Figueras M.J."/>
            <person name="Salas-Masso N."/>
        </authorList>
    </citation>
    <scope>NUCLEOTIDE SEQUENCE [LARGE SCALE GENOMIC DNA]</scope>
    <source>
        <strain evidence="11 13">CECT 7837</strain>
    </source>
</reference>
<keyword evidence="2" id="KW-0813">Transport</keyword>
<dbReference type="Proteomes" id="UP000262582">
    <property type="component" value="Chromosome"/>
</dbReference>
<evidence type="ECO:0000256" key="7">
    <source>
        <dbReference type="ARBA" id="ARBA00023136"/>
    </source>
</evidence>
<protein>
    <submittedName>
        <fullName evidence="10">Formate dehydrogenase biogenesis protein FdhT</fullName>
    </submittedName>
</protein>
<feature type="transmembrane region" description="Helical" evidence="9">
    <location>
        <begin position="21"/>
        <end position="42"/>
    </location>
</feature>
<keyword evidence="4" id="KW-0997">Cell inner membrane</keyword>
<dbReference type="PANTHER" id="PTHR30574:SF1">
    <property type="entry name" value="SULPHUR TRANSPORT DOMAIN-CONTAINING PROTEIN"/>
    <property type="match status" value="1"/>
</dbReference>
<keyword evidence="12" id="KW-1185">Reference proteome</keyword>
<gene>
    <name evidence="10" type="primary">fdhT</name>
    <name evidence="10" type="ORF">AELL_2845</name>
    <name evidence="11" type="ORF">CP962_00395</name>
</gene>
<evidence type="ECO:0000256" key="9">
    <source>
        <dbReference type="SAM" id="Phobius"/>
    </source>
</evidence>
<evidence type="ECO:0000256" key="4">
    <source>
        <dbReference type="ARBA" id="ARBA00022519"/>
    </source>
</evidence>
<evidence type="ECO:0000256" key="2">
    <source>
        <dbReference type="ARBA" id="ARBA00022448"/>
    </source>
</evidence>
<keyword evidence="6 9" id="KW-1133">Transmembrane helix</keyword>
<evidence type="ECO:0000256" key="5">
    <source>
        <dbReference type="ARBA" id="ARBA00022692"/>
    </source>
</evidence>
<feature type="transmembrane region" description="Helical" evidence="9">
    <location>
        <begin position="293"/>
        <end position="317"/>
    </location>
</feature>
<feature type="transmembrane region" description="Helical" evidence="9">
    <location>
        <begin position="111"/>
        <end position="129"/>
    </location>
</feature>
<reference evidence="10 12" key="2">
    <citation type="submission" date="2018-08" db="EMBL/GenBank/DDBJ databases">
        <title>Complete genome of the Arcobacter ellisii type strain LMG 26155.</title>
        <authorList>
            <person name="Miller W.G."/>
            <person name="Yee E."/>
            <person name="Bono J.L."/>
        </authorList>
    </citation>
    <scope>NUCLEOTIDE SEQUENCE [LARGE SCALE GENOMIC DNA]</scope>
    <source>
        <strain evidence="10 12">LMG 26155</strain>
    </source>
</reference>
<evidence type="ECO:0000313" key="13">
    <source>
        <dbReference type="Proteomes" id="UP000290588"/>
    </source>
</evidence>
<dbReference type="KEGG" id="aell:AELL_2845"/>
<dbReference type="EMBL" id="CP032097">
    <property type="protein sequence ID" value="AXX96443.1"/>
    <property type="molecule type" value="Genomic_DNA"/>
</dbReference>
<comment type="subcellular location">
    <subcellularLocation>
        <location evidence="1">Cell inner membrane</location>
        <topology evidence="1">Multi-pass membrane protein</topology>
    </subcellularLocation>
</comment>
<name>A0A347UC65_9BACT</name>
<feature type="transmembrane region" description="Helical" evidence="9">
    <location>
        <begin position="364"/>
        <end position="385"/>
    </location>
</feature>
<evidence type="ECO:0000313" key="11">
    <source>
        <dbReference type="EMBL" id="RXI32898.1"/>
    </source>
</evidence>
<feature type="transmembrane region" description="Helical" evidence="9">
    <location>
        <begin position="80"/>
        <end position="99"/>
    </location>
</feature>
<evidence type="ECO:0000256" key="6">
    <source>
        <dbReference type="ARBA" id="ARBA00022989"/>
    </source>
</evidence>
<keyword evidence="5 9" id="KW-0812">Transmembrane</keyword>
<evidence type="ECO:0000256" key="1">
    <source>
        <dbReference type="ARBA" id="ARBA00004429"/>
    </source>
</evidence>
<organism evidence="11 13">
    <name type="scientific">Arcobacter ellisii</name>
    <dbReference type="NCBI Taxonomy" id="913109"/>
    <lineage>
        <taxon>Bacteria</taxon>
        <taxon>Pseudomonadati</taxon>
        <taxon>Campylobacterota</taxon>
        <taxon>Epsilonproteobacteria</taxon>
        <taxon>Campylobacterales</taxon>
        <taxon>Arcobacteraceae</taxon>
        <taxon>Arcobacter</taxon>
    </lineage>
</organism>
<feature type="transmembrane region" description="Helical" evidence="9">
    <location>
        <begin position="149"/>
        <end position="172"/>
    </location>
</feature>
<evidence type="ECO:0000256" key="8">
    <source>
        <dbReference type="ARBA" id="ARBA00035655"/>
    </source>
</evidence>
<evidence type="ECO:0000313" key="12">
    <source>
        <dbReference type="Proteomes" id="UP000262582"/>
    </source>
</evidence>